<feature type="transmembrane region" description="Helical" evidence="6">
    <location>
        <begin position="210"/>
        <end position="230"/>
    </location>
</feature>
<evidence type="ECO:0000256" key="3">
    <source>
        <dbReference type="ARBA" id="ARBA00022692"/>
    </source>
</evidence>
<keyword evidence="4 6" id="KW-1133">Transmembrane helix</keyword>
<proteinExistence type="predicted"/>
<evidence type="ECO:0000256" key="4">
    <source>
        <dbReference type="ARBA" id="ARBA00022989"/>
    </source>
</evidence>
<evidence type="ECO:0000256" key="6">
    <source>
        <dbReference type="SAM" id="Phobius"/>
    </source>
</evidence>
<sequence>MNTTLKKYLKIILPILLGVFLIGYSLSKVPLTELIDYFKNANYFYIGLGMFFGLLSHLSRSYRWLFQFEPMGYKVKFGNSFMAVFSAYLINYTIPRAGEVARASIITTYEGVPFEKCLGTIVAERVADVIMLLLIIGITLVLQFDFIMSFFVERFNPKSLLVYLIIAIGLVAVFIYYIKKSTSGFGLKIKNFIRGLAEGALSIFKMKKKWAFLSHTVFIWVMYVLMFYTTSFSVEALNGVTIGAILIGFISATFSIAATNGGIGSYPIAIYAAFSIFAIPEAPSIAFGWIIWTSQTLLIILFGGLSLVYLPIFNRNKPVIEKNS</sequence>
<feature type="transmembrane region" description="Helical" evidence="6">
    <location>
        <begin position="268"/>
        <end position="291"/>
    </location>
</feature>
<evidence type="ECO:0000313" key="7">
    <source>
        <dbReference type="EMBL" id="SFN44534.1"/>
    </source>
</evidence>
<dbReference type="Proteomes" id="UP000198705">
    <property type="component" value="Unassembled WGS sequence"/>
</dbReference>
<keyword evidence="5 6" id="KW-0472">Membrane</keyword>
<dbReference type="EMBL" id="FOVN01000001">
    <property type="protein sequence ID" value="SFN44534.1"/>
    <property type="molecule type" value="Genomic_DNA"/>
</dbReference>
<dbReference type="PANTHER" id="PTHR39087:SF2">
    <property type="entry name" value="UPF0104 MEMBRANE PROTEIN MJ1595"/>
    <property type="match status" value="1"/>
</dbReference>
<feature type="transmembrane region" description="Helical" evidence="6">
    <location>
        <begin position="297"/>
        <end position="314"/>
    </location>
</feature>
<feature type="transmembrane region" description="Helical" evidence="6">
    <location>
        <begin position="129"/>
        <end position="148"/>
    </location>
</feature>
<evidence type="ECO:0008006" key="9">
    <source>
        <dbReference type="Google" id="ProtNLM"/>
    </source>
</evidence>
<feature type="transmembrane region" description="Helical" evidence="6">
    <location>
        <begin position="43"/>
        <end position="62"/>
    </location>
</feature>
<evidence type="ECO:0000313" key="8">
    <source>
        <dbReference type="Proteomes" id="UP000198705"/>
    </source>
</evidence>
<dbReference type="AlphaFoldDB" id="A0A1I4Z2M9"/>
<keyword evidence="2" id="KW-1003">Cell membrane</keyword>
<feature type="transmembrane region" description="Helical" evidence="6">
    <location>
        <begin position="160"/>
        <end position="178"/>
    </location>
</feature>
<feature type="transmembrane region" description="Helical" evidence="6">
    <location>
        <begin position="236"/>
        <end position="256"/>
    </location>
</feature>
<evidence type="ECO:0000256" key="5">
    <source>
        <dbReference type="ARBA" id="ARBA00023136"/>
    </source>
</evidence>
<evidence type="ECO:0000256" key="1">
    <source>
        <dbReference type="ARBA" id="ARBA00004651"/>
    </source>
</evidence>
<gene>
    <name evidence="7" type="ORF">SAMN04487989_101470</name>
</gene>
<accession>A0A1I4Z2M9</accession>
<comment type="subcellular location">
    <subcellularLocation>
        <location evidence="1">Cell membrane</location>
        <topology evidence="1">Multi-pass membrane protein</topology>
    </subcellularLocation>
</comment>
<dbReference type="GO" id="GO:0005886">
    <property type="term" value="C:plasma membrane"/>
    <property type="evidence" value="ECO:0007669"/>
    <property type="project" value="UniProtKB-SubCell"/>
</dbReference>
<keyword evidence="8" id="KW-1185">Reference proteome</keyword>
<organism evidence="7 8">
    <name type="scientific">Bizionia echini</name>
    <dbReference type="NCBI Taxonomy" id="649333"/>
    <lineage>
        <taxon>Bacteria</taxon>
        <taxon>Pseudomonadati</taxon>
        <taxon>Bacteroidota</taxon>
        <taxon>Flavobacteriia</taxon>
        <taxon>Flavobacteriales</taxon>
        <taxon>Flavobacteriaceae</taxon>
        <taxon>Bizionia</taxon>
    </lineage>
</organism>
<dbReference type="OrthoDB" id="9812094at2"/>
<dbReference type="RefSeq" id="WP_092206030.1">
    <property type="nucleotide sequence ID" value="NZ_FOVN01000001.1"/>
</dbReference>
<evidence type="ECO:0000256" key="2">
    <source>
        <dbReference type="ARBA" id="ARBA00022475"/>
    </source>
</evidence>
<reference evidence="8" key="1">
    <citation type="submission" date="2016-10" db="EMBL/GenBank/DDBJ databases">
        <authorList>
            <person name="Varghese N."/>
            <person name="Submissions S."/>
        </authorList>
    </citation>
    <scope>NUCLEOTIDE SEQUENCE [LARGE SCALE GENOMIC DNA]</scope>
    <source>
        <strain evidence="8">DSM 23925</strain>
    </source>
</reference>
<dbReference type="InterPro" id="IPR022791">
    <property type="entry name" value="L-PG_synthase/AglD"/>
</dbReference>
<dbReference type="NCBIfam" id="TIGR00374">
    <property type="entry name" value="flippase-like domain"/>
    <property type="match status" value="1"/>
</dbReference>
<dbReference type="STRING" id="649333.SAMN04487989_101470"/>
<dbReference type="PANTHER" id="PTHR39087">
    <property type="entry name" value="UPF0104 MEMBRANE PROTEIN MJ1595"/>
    <property type="match status" value="1"/>
</dbReference>
<name>A0A1I4Z2M9_9FLAO</name>
<dbReference type="Pfam" id="PF03706">
    <property type="entry name" value="LPG_synthase_TM"/>
    <property type="match status" value="1"/>
</dbReference>
<protein>
    <recommendedName>
        <fullName evidence="9">Lysylphosphatidylglycerol synthase TM region</fullName>
    </recommendedName>
</protein>
<keyword evidence="3 6" id="KW-0812">Transmembrane</keyword>